<dbReference type="EMBL" id="JAJAQI010000047">
    <property type="protein sequence ID" value="MCB4824591.1"/>
    <property type="molecule type" value="Genomic_DNA"/>
</dbReference>
<dbReference type="PROSITE" id="PS51318">
    <property type="entry name" value="TAT"/>
    <property type="match status" value="1"/>
</dbReference>
<dbReference type="AlphaFoldDB" id="A0A9X1LA48"/>
<name>A0A9X1LA48_9PROT</name>
<evidence type="ECO:0000256" key="4">
    <source>
        <dbReference type="SAM" id="SignalP"/>
    </source>
</evidence>
<keyword evidence="2 4" id="KW-0732">Signal</keyword>
<comment type="caution">
    <text evidence="6">The sequence shown here is derived from an EMBL/GenBank/DDBJ whole genome shotgun (WGS) entry which is preliminary data.</text>
</comment>
<protein>
    <submittedName>
        <fullName evidence="6">ABC transporter substrate-binding protein</fullName>
    </submittedName>
</protein>
<feature type="domain" description="Leucine-binding protein" evidence="5">
    <location>
        <begin position="33"/>
        <end position="380"/>
    </location>
</feature>
<dbReference type="RefSeq" id="WP_226612557.1">
    <property type="nucleotide sequence ID" value="NZ_JAJAQI010000047.1"/>
</dbReference>
<keyword evidence="7" id="KW-1185">Reference proteome</keyword>
<dbReference type="Gene3D" id="3.40.50.2300">
    <property type="match status" value="2"/>
</dbReference>
<dbReference type="InterPro" id="IPR006311">
    <property type="entry name" value="TAT_signal"/>
</dbReference>
<evidence type="ECO:0000256" key="1">
    <source>
        <dbReference type="ARBA" id="ARBA00010062"/>
    </source>
</evidence>
<dbReference type="CDD" id="cd06327">
    <property type="entry name" value="PBP1_SBP-like"/>
    <property type="match status" value="1"/>
</dbReference>
<dbReference type="InterPro" id="IPR051010">
    <property type="entry name" value="BCAA_transport"/>
</dbReference>
<comment type="similarity">
    <text evidence="1">Belongs to the leucine-binding protein family.</text>
</comment>
<evidence type="ECO:0000259" key="5">
    <source>
        <dbReference type="Pfam" id="PF13458"/>
    </source>
</evidence>
<sequence length="417" mass="44988">MLLTRRAALGATVATALSPVWAFGNARAQAAETIRIGILTDLSGPYRDVTGPTSVACVRQAVEEFTAQNPSIRVEIISADHQNKPDVGVNTVRQWFDQRGVDVVTDVGNSAIALGINPVCVEKDKIHLNASAGTSELTGRACTPNSIHWSYDTWCLSNTSGTALTRMGGDSWYFITADYAFGHAIERDTTRFVEAAGGKVLGASRYPFPQTTDFSAFLLQARASRAKVLGLAMAGDDLVNCVKQAQEFGLSRGGQGMKFAAIIGSITGVLAAGLETMQGMYIAETFWWDLDDRTRAFTKRVQQKLPAGVFPNYVHAANYSGITHYLKAVKELGPARAKASGREVVALMKRMRTDDDAFGAGGVIREDGRKIHPSYLLQVKRPGESRYPGDVYTLASTVPAEQAFRPLSEGGCPMVRA</sequence>
<evidence type="ECO:0000256" key="2">
    <source>
        <dbReference type="ARBA" id="ARBA00022729"/>
    </source>
</evidence>
<feature type="signal peptide" evidence="4">
    <location>
        <begin position="1"/>
        <end position="22"/>
    </location>
</feature>
<gene>
    <name evidence="6" type="ORF">LHA35_22955</name>
</gene>
<dbReference type="InterPro" id="IPR028082">
    <property type="entry name" value="Peripla_BP_I"/>
</dbReference>
<dbReference type="PANTHER" id="PTHR30483">
    <property type="entry name" value="LEUCINE-SPECIFIC-BINDING PROTEIN"/>
    <property type="match status" value="1"/>
</dbReference>
<reference evidence="6" key="1">
    <citation type="submission" date="2021-10" db="EMBL/GenBank/DDBJ databases">
        <title>Roseicella aerolatum sp. nov., isolated from aerosols of e-waste dismantling site.</title>
        <authorList>
            <person name="Qin T."/>
        </authorList>
    </citation>
    <scope>NUCLEOTIDE SEQUENCE</scope>
    <source>
        <strain evidence="6">GB24</strain>
    </source>
</reference>
<dbReference type="SUPFAM" id="SSF53822">
    <property type="entry name" value="Periplasmic binding protein-like I"/>
    <property type="match status" value="1"/>
</dbReference>
<dbReference type="PANTHER" id="PTHR30483:SF6">
    <property type="entry name" value="PERIPLASMIC BINDING PROTEIN OF ABC TRANSPORTER FOR NATURAL AMINO ACIDS"/>
    <property type="match status" value="1"/>
</dbReference>
<keyword evidence="3" id="KW-0813">Transport</keyword>
<feature type="chain" id="PRO_5040738127" evidence="4">
    <location>
        <begin position="23"/>
        <end position="417"/>
    </location>
</feature>
<keyword evidence="3" id="KW-0029">Amino-acid transport</keyword>
<dbReference type="Pfam" id="PF13458">
    <property type="entry name" value="Peripla_BP_6"/>
    <property type="match status" value="1"/>
</dbReference>
<proteinExistence type="inferred from homology"/>
<organism evidence="6 7">
    <name type="scientific">Roseicella aerolata</name>
    <dbReference type="NCBI Taxonomy" id="2883479"/>
    <lineage>
        <taxon>Bacteria</taxon>
        <taxon>Pseudomonadati</taxon>
        <taxon>Pseudomonadota</taxon>
        <taxon>Alphaproteobacteria</taxon>
        <taxon>Acetobacterales</taxon>
        <taxon>Roseomonadaceae</taxon>
        <taxon>Roseicella</taxon>
    </lineage>
</organism>
<evidence type="ECO:0000313" key="7">
    <source>
        <dbReference type="Proteomes" id="UP001139311"/>
    </source>
</evidence>
<accession>A0A9X1LA48</accession>
<evidence type="ECO:0000256" key="3">
    <source>
        <dbReference type="ARBA" id="ARBA00022970"/>
    </source>
</evidence>
<dbReference type="InterPro" id="IPR028081">
    <property type="entry name" value="Leu-bd"/>
</dbReference>
<dbReference type="Proteomes" id="UP001139311">
    <property type="component" value="Unassembled WGS sequence"/>
</dbReference>
<evidence type="ECO:0000313" key="6">
    <source>
        <dbReference type="EMBL" id="MCB4824591.1"/>
    </source>
</evidence>
<dbReference type="GO" id="GO:0006865">
    <property type="term" value="P:amino acid transport"/>
    <property type="evidence" value="ECO:0007669"/>
    <property type="project" value="UniProtKB-KW"/>
</dbReference>